<keyword evidence="3" id="KW-1185">Reference proteome</keyword>
<accession>I4EX63</accession>
<evidence type="ECO:0000313" key="3">
    <source>
        <dbReference type="Proteomes" id="UP000006461"/>
    </source>
</evidence>
<feature type="region of interest" description="Disordered" evidence="1">
    <location>
        <begin position="1"/>
        <end position="53"/>
    </location>
</feature>
<reference evidence="2 3" key="1">
    <citation type="journal article" date="2012" name="J. Bacteriol.">
        <title>Genome Sequence of Radiation-Resistant Modestobacter marinus Strain BC501, a Representative Actinobacterium That Thrives on Calcareous Stone Surfaces.</title>
        <authorList>
            <person name="Normand P."/>
            <person name="Gury J."/>
            <person name="Pujic P."/>
            <person name="Chouaia B."/>
            <person name="Crotti E."/>
            <person name="Brusetti L."/>
            <person name="Daffonchio D."/>
            <person name="Vacherie B."/>
            <person name="Barbe V."/>
            <person name="Medigue C."/>
            <person name="Calteau A."/>
            <person name="Ghodhbane-Gtari F."/>
            <person name="Essoussi I."/>
            <person name="Nouioui I."/>
            <person name="Abbassi-Ghozzi I."/>
            <person name="Gtari M."/>
        </authorList>
    </citation>
    <scope>NUCLEOTIDE SEQUENCE [LARGE SCALE GENOMIC DNA]</scope>
    <source>
        <strain evidence="3">BC 501</strain>
    </source>
</reference>
<dbReference type="HOGENOM" id="CLU_2700695_0_0_11"/>
<dbReference type="EMBL" id="FO203431">
    <property type="protein sequence ID" value="CCH87976.1"/>
    <property type="molecule type" value="Genomic_DNA"/>
</dbReference>
<sequence length="73" mass="7941">MHLRAAVSPCSYQASAARTSANVTGGHSLRRPRQNTAGSKRSSLAGDAREHPASVTEPVYYRRCMRCVSHDLV</sequence>
<gene>
    <name evidence="2" type="ordered locus">MODMU_2547</name>
</gene>
<dbReference type="AlphaFoldDB" id="I4EX63"/>
<proteinExistence type="predicted"/>
<evidence type="ECO:0000313" key="2">
    <source>
        <dbReference type="EMBL" id="CCH87976.1"/>
    </source>
</evidence>
<evidence type="ECO:0000256" key="1">
    <source>
        <dbReference type="SAM" id="MobiDB-lite"/>
    </source>
</evidence>
<dbReference type="Proteomes" id="UP000006461">
    <property type="component" value="Chromosome"/>
</dbReference>
<organism evidence="2 3">
    <name type="scientific">Modestobacter italicus (strain DSM 44449 / CECT 9708 / BC 501)</name>
    <dbReference type="NCBI Taxonomy" id="2732864"/>
    <lineage>
        <taxon>Bacteria</taxon>
        <taxon>Bacillati</taxon>
        <taxon>Actinomycetota</taxon>
        <taxon>Actinomycetes</taxon>
        <taxon>Geodermatophilales</taxon>
        <taxon>Geodermatophilaceae</taxon>
        <taxon>Modestobacter</taxon>
    </lineage>
</organism>
<protein>
    <submittedName>
        <fullName evidence="2">Uncharacterized protein</fullName>
    </submittedName>
</protein>
<feature type="compositionally biased region" description="Polar residues" evidence="1">
    <location>
        <begin position="10"/>
        <end position="25"/>
    </location>
</feature>
<dbReference type="KEGG" id="mmar:MODMU_2547"/>
<name>I4EX63_MODI5</name>